<dbReference type="EMBL" id="JACRKR010000122">
    <property type="protein sequence ID" value="MBI5078863.1"/>
    <property type="molecule type" value="Genomic_DNA"/>
</dbReference>
<evidence type="ECO:0000256" key="2">
    <source>
        <dbReference type="ARBA" id="ARBA00022481"/>
    </source>
</evidence>
<dbReference type="PANTHER" id="PTHR30093:SF44">
    <property type="entry name" value="TYPE II SECRETION SYSTEM CORE PROTEIN G"/>
    <property type="match status" value="1"/>
</dbReference>
<evidence type="ECO:0000256" key="1">
    <source>
        <dbReference type="ARBA" id="ARBA00004167"/>
    </source>
</evidence>
<protein>
    <submittedName>
        <fullName evidence="6">Type II secretion system protein</fullName>
    </submittedName>
</protein>
<keyword evidence="4" id="KW-1133">Transmembrane helix</keyword>
<evidence type="ECO:0000256" key="5">
    <source>
        <dbReference type="ARBA" id="ARBA00023136"/>
    </source>
</evidence>
<reference evidence="6" key="1">
    <citation type="submission" date="2020-07" db="EMBL/GenBank/DDBJ databases">
        <title>Huge and variable diversity of episymbiotic CPR bacteria and DPANN archaea in groundwater ecosystems.</title>
        <authorList>
            <person name="He C.Y."/>
            <person name="Keren R."/>
            <person name="Whittaker M."/>
            <person name="Farag I.F."/>
            <person name="Doudna J."/>
            <person name="Cate J.H.D."/>
            <person name="Banfield J.F."/>
        </authorList>
    </citation>
    <scope>NUCLEOTIDE SEQUENCE</scope>
    <source>
        <strain evidence="6">NC_groundwater_1860_Pr3_B-0.1um_51_7</strain>
    </source>
</reference>
<sequence length="125" mass="13327">MRRGFTLIELVMVIAILGILAATALPRFVDLSIKARENASKASLGGIRAAIAIKYTSNAVYGNATFPDSLYTSLFADNMIPPEPYSNSSSIQVVDSSPPSAAGVGWRYASGSGQVWINNSNYSTY</sequence>
<keyword evidence="2" id="KW-0488">Methylation</keyword>
<keyword evidence="5" id="KW-0472">Membrane</keyword>
<accession>A0A9D6UL65</accession>
<keyword evidence="3" id="KW-0812">Transmembrane</keyword>
<dbReference type="Pfam" id="PF07963">
    <property type="entry name" value="N_methyl"/>
    <property type="match status" value="1"/>
</dbReference>
<organism evidence="6 7">
    <name type="scientific">Candidatus Saganbacteria bacterium</name>
    <dbReference type="NCBI Taxonomy" id="2575572"/>
    <lineage>
        <taxon>Bacteria</taxon>
        <taxon>Bacillati</taxon>
        <taxon>Saganbacteria</taxon>
    </lineage>
</organism>
<dbReference type="Gene3D" id="3.30.700.10">
    <property type="entry name" value="Glycoprotein, Type 4 Pilin"/>
    <property type="match status" value="1"/>
</dbReference>
<dbReference type="InterPro" id="IPR012902">
    <property type="entry name" value="N_methyl_site"/>
</dbReference>
<dbReference type="PROSITE" id="PS00409">
    <property type="entry name" value="PROKAR_NTER_METHYL"/>
    <property type="match status" value="1"/>
</dbReference>
<dbReference type="InterPro" id="IPR045584">
    <property type="entry name" value="Pilin-like"/>
</dbReference>
<evidence type="ECO:0000313" key="6">
    <source>
        <dbReference type="EMBL" id="MBI5078863.1"/>
    </source>
</evidence>
<comment type="subcellular location">
    <subcellularLocation>
        <location evidence="1">Membrane</location>
        <topology evidence="1">Single-pass membrane protein</topology>
    </subcellularLocation>
</comment>
<dbReference type="PANTHER" id="PTHR30093">
    <property type="entry name" value="GENERAL SECRETION PATHWAY PROTEIN G"/>
    <property type="match status" value="1"/>
</dbReference>
<name>A0A9D6UL65_UNCSA</name>
<gene>
    <name evidence="6" type="ORF">HZB08_02455</name>
</gene>
<evidence type="ECO:0000313" key="7">
    <source>
        <dbReference type="Proteomes" id="UP000808761"/>
    </source>
</evidence>
<dbReference type="SUPFAM" id="SSF54523">
    <property type="entry name" value="Pili subunits"/>
    <property type="match status" value="1"/>
</dbReference>
<comment type="caution">
    <text evidence="6">The sequence shown here is derived from an EMBL/GenBank/DDBJ whole genome shotgun (WGS) entry which is preliminary data.</text>
</comment>
<dbReference type="GO" id="GO:0016020">
    <property type="term" value="C:membrane"/>
    <property type="evidence" value="ECO:0007669"/>
    <property type="project" value="UniProtKB-SubCell"/>
</dbReference>
<evidence type="ECO:0000256" key="3">
    <source>
        <dbReference type="ARBA" id="ARBA00022692"/>
    </source>
</evidence>
<proteinExistence type="predicted"/>
<dbReference type="AlphaFoldDB" id="A0A9D6UL65"/>
<evidence type="ECO:0000256" key="4">
    <source>
        <dbReference type="ARBA" id="ARBA00022989"/>
    </source>
</evidence>
<dbReference type="NCBIfam" id="TIGR02532">
    <property type="entry name" value="IV_pilin_GFxxxE"/>
    <property type="match status" value="1"/>
</dbReference>
<dbReference type="Proteomes" id="UP000808761">
    <property type="component" value="Unassembled WGS sequence"/>
</dbReference>